<protein>
    <recommendedName>
        <fullName evidence="3">DUF488 family protein</fullName>
    </recommendedName>
</protein>
<dbReference type="Proteomes" id="UP001157091">
    <property type="component" value="Unassembled WGS sequence"/>
</dbReference>
<dbReference type="InterPro" id="IPR052552">
    <property type="entry name" value="YeaO-like"/>
</dbReference>
<comment type="caution">
    <text evidence="1">The sequence shown here is derived from an EMBL/GenBank/DDBJ whole genome shotgun (WGS) entry which is preliminary data.</text>
</comment>
<evidence type="ECO:0000313" key="2">
    <source>
        <dbReference type="Proteomes" id="UP001157091"/>
    </source>
</evidence>
<dbReference type="EMBL" id="BSUK01000001">
    <property type="protein sequence ID" value="GMA23333.1"/>
    <property type="molecule type" value="Genomic_DNA"/>
</dbReference>
<dbReference type="Pfam" id="PF22752">
    <property type="entry name" value="DUF488-N3i"/>
    <property type="match status" value="1"/>
</dbReference>
<accession>A0ABQ6I051</accession>
<dbReference type="PANTHER" id="PTHR36849">
    <property type="entry name" value="CYTOPLASMIC PROTEIN-RELATED"/>
    <property type="match status" value="1"/>
</dbReference>
<proteinExistence type="predicted"/>
<dbReference type="PANTHER" id="PTHR36849:SF1">
    <property type="entry name" value="CYTOPLASMIC PROTEIN"/>
    <property type="match status" value="1"/>
</dbReference>
<keyword evidence="2" id="KW-1185">Reference proteome</keyword>
<evidence type="ECO:0008006" key="3">
    <source>
        <dbReference type="Google" id="ProtNLM"/>
    </source>
</evidence>
<name>A0ABQ6I051_9MICO</name>
<sequence>MYLSATCAPLRGGGSLGGMGYRIKRVYEAPADDDGYRVLVDRLWPRGVSKEKADLDEWDKDIAPSDELLRRWYGHDPAKFDEFAERLRAELDARPDAVEHALAWGAGHPTVTLLFGAHDPATANATVLRDYLEAKSSGS</sequence>
<reference evidence="2" key="1">
    <citation type="journal article" date="2019" name="Int. J. Syst. Evol. Microbiol.">
        <title>The Global Catalogue of Microorganisms (GCM) 10K type strain sequencing project: providing services to taxonomists for standard genome sequencing and annotation.</title>
        <authorList>
            <consortium name="The Broad Institute Genomics Platform"/>
            <consortium name="The Broad Institute Genome Sequencing Center for Infectious Disease"/>
            <person name="Wu L."/>
            <person name="Ma J."/>
        </authorList>
    </citation>
    <scope>NUCLEOTIDE SEQUENCE [LARGE SCALE GENOMIC DNA]</scope>
    <source>
        <strain evidence="2">NBRC 106348</strain>
    </source>
</reference>
<organism evidence="1 2">
    <name type="scientific">Luteimicrobium album</name>
    <dbReference type="NCBI Taxonomy" id="1054550"/>
    <lineage>
        <taxon>Bacteria</taxon>
        <taxon>Bacillati</taxon>
        <taxon>Actinomycetota</taxon>
        <taxon>Actinomycetes</taxon>
        <taxon>Micrococcales</taxon>
        <taxon>Luteimicrobium</taxon>
    </lineage>
</organism>
<evidence type="ECO:0000313" key="1">
    <source>
        <dbReference type="EMBL" id="GMA23333.1"/>
    </source>
</evidence>
<gene>
    <name evidence="1" type="ORF">GCM10025864_10920</name>
</gene>